<dbReference type="SUPFAM" id="SSF46689">
    <property type="entry name" value="Homeodomain-like"/>
    <property type="match status" value="2"/>
</dbReference>
<dbReference type="Proteomes" id="UP000198984">
    <property type="component" value="Unassembled WGS sequence"/>
</dbReference>
<dbReference type="SUPFAM" id="SSF51215">
    <property type="entry name" value="Regulatory protein AraC"/>
    <property type="match status" value="1"/>
</dbReference>
<dbReference type="InterPro" id="IPR020449">
    <property type="entry name" value="Tscrpt_reg_AraC-type_HTH"/>
</dbReference>
<dbReference type="InterPro" id="IPR018062">
    <property type="entry name" value="HTH_AraC-typ_CS"/>
</dbReference>
<proteinExistence type="predicted"/>
<dbReference type="Pfam" id="PF12833">
    <property type="entry name" value="HTH_18"/>
    <property type="match status" value="1"/>
</dbReference>
<keyword evidence="2 5" id="KW-0238">DNA-binding</keyword>
<dbReference type="InterPro" id="IPR003313">
    <property type="entry name" value="AraC-bd"/>
</dbReference>
<dbReference type="GO" id="GO:0043565">
    <property type="term" value="F:sequence-specific DNA binding"/>
    <property type="evidence" value="ECO:0007669"/>
    <property type="project" value="InterPro"/>
</dbReference>
<evidence type="ECO:0000259" key="4">
    <source>
        <dbReference type="PROSITE" id="PS01124"/>
    </source>
</evidence>
<evidence type="ECO:0000256" key="2">
    <source>
        <dbReference type="ARBA" id="ARBA00023125"/>
    </source>
</evidence>
<dbReference type="InterPro" id="IPR018060">
    <property type="entry name" value="HTH_AraC"/>
</dbReference>
<dbReference type="SMART" id="SM00342">
    <property type="entry name" value="HTH_ARAC"/>
    <property type="match status" value="1"/>
</dbReference>
<dbReference type="PANTHER" id="PTHR43280">
    <property type="entry name" value="ARAC-FAMILY TRANSCRIPTIONAL REGULATOR"/>
    <property type="match status" value="1"/>
</dbReference>
<dbReference type="PROSITE" id="PS00041">
    <property type="entry name" value="HTH_ARAC_FAMILY_1"/>
    <property type="match status" value="1"/>
</dbReference>
<dbReference type="InterPro" id="IPR037923">
    <property type="entry name" value="HTH-like"/>
</dbReference>
<gene>
    <name evidence="5" type="ORF">SAMN04488505_10268</name>
</gene>
<organism evidence="5 6">
    <name type="scientific">Chitinophaga rupis</name>
    <dbReference type="NCBI Taxonomy" id="573321"/>
    <lineage>
        <taxon>Bacteria</taxon>
        <taxon>Pseudomonadati</taxon>
        <taxon>Bacteroidota</taxon>
        <taxon>Chitinophagia</taxon>
        <taxon>Chitinophagales</taxon>
        <taxon>Chitinophagaceae</taxon>
        <taxon>Chitinophaga</taxon>
    </lineage>
</organism>
<dbReference type="GO" id="GO:0003700">
    <property type="term" value="F:DNA-binding transcription factor activity"/>
    <property type="evidence" value="ECO:0007669"/>
    <property type="project" value="InterPro"/>
</dbReference>
<dbReference type="EMBL" id="FOBB01000002">
    <property type="protein sequence ID" value="SEL34276.1"/>
    <property type="molecule type" value="Genomic_DNA"/>
</dbReference>
<feature type="domain" description="HTH araC/xylS-type" evidence="4">
    <location>
        <begin position="194"/>
        <end position="292"/>
    </location>
</feature>
<protein>
    <submittedName>
        <fullName evidence="5">AraC-type DNA-binding protein</fullName>
    </submittedName>
</protein>
<dbReference type="Gene3D" id="1.10.10.60">
    <property type="entry name" value="Homeodomain-like"/>
    <property type="match status" value="2"/>
</dbReference>
<sequence length="300" mass="34371">MAKRTALDIHSTAERHIIDFRQWGWKDIAVLGKYHYKQTRTSLDAHSHQHMLEICFCSKGEQVYKVNKTLYKIKGGELFVTYPGELHGTGEFPEEKGEMYWIIINMDTTRNARRFLHFDGKLAAEWKRQLLQLPRHFKGNSKLKTTLEQVFQHYAQNSSLLDQIHVQHLLADFLLSVISCSQSATVRRIEERMDKIDAYIRGHLDEPAVLPELAAQAGLSLSRFKTWFKEATGTTPLDYVLKYKIQKAQEALLKGKLSIAGIAYETGFQNAQYFATVFKRFTGLTPGAYKQRAGGNVKKG</sequence>
<keyword evidence="6" id="KW-1185">Reference proteome</keyword>
<accession>A0A1H7PF64</accession>
<keyword evidence="3" id="KW-0804">Transcription</keyword>
<name>A0A1H7PF64_9BACT</name>
<keyword evidence="1" id="KW-0805">Transcription regulation</keyword>
<evidence type="ECO:0000313" key="6">
    <source>
        <dbReference type="Proteomes" id="UP000198984"/>
    </source>
</evidence>
<dbReference type="STRING" id="573321.SAMN04488505_10268"/>
<evidence type="ECO:0000256" key="3">
    <source>
        <dbReference type="ARBA" id="ARBA00023163"/>
    </source>
</evidence>
<evidence type="ECO:0000256" key="1">
    <source>
        <dbReference type="ARBA" id="ARBA00023015"/>
    </source>
</evidence>
<dbReference type="PROSITE" id="PS01124">
    <property type="entry name" value="HTH_ARAC_FAMILY_2"/>
    <property type="match status" value="1"/>
</dbReference>
<dbReference type="AlphaFoldDB" id="A0A1H7PF64"/>
<dbReference type="RefSeq" id="WP_089908660.1">
    <property type="nucleotide sequence ID" value="NZ_FOBB01000002.1"/>
</dbReference>
<dbReference type="Pfam" id="PF02311">
    <property type="entry name" value="AraC_binding"/>
    <property type="match status" value="1"/>
</dbReference>
<dbReference type="InterPro" id="IPR009057">
    <property type="entry name" value="Homeodomain-like_sf"/>
</dbReference>
<reference evidence="5 6" key="1">
    <citation type="submission" date="2016-10" db="EMBL/GenBank/DDBJ databases">
        <authorList>
            <person name="de Groot N.N."/>
        </authorList>
    </citation>
    <scope>NUCLEOTIDE SEQUENCE [LARGE SCALE GENOMIC DNA]</scope>
    <source>
        <strain evidence="5 6">DSM 21039</strain>
    </source>
</reference>
<dbReference type="PANTHER" id="PTHR43280:SF2">
    <property type="entry name" value="HTH-TYPE TRANSCRIPTIONAL REGULATOR EXSA"/>
    <property type="match status" value="1"/>
</dbReference>
<evidence type="ECO:0000313" key="5">
    <source>
        <dbReference type="EMBL" id="SEL34276.1"/>
    </source>
</evidence>
<dbReference type="OrthoDB" id="1157557at2"/>
<dbReference type="PRINTS" id="PR00032">
    <property type="entry name" value="HTHARAC"/>
</dbReference>